<evidence type="ECO:0000256" key="7">
    <source>
        <dbReference type="ARBA" id="ARBA00023085"/>
    </source>
</evidence>
<dbReference type="Pfam" id="PF04043">
    <property type="entry name" value="PMEI"/>
    <property type="match status" value="1"/>
</dbReference>
<dbReference type="InterPro" id="IPR012334">
    <property type="entry name" value="Pectin_lyas_fold"/>
</dbReference>
<evidence type="ECO:0000313" key="12">
    <source>
        <dbReference type="EMBL" id="RDX74402.1"/>
    </source>
</evidence>
<keyword evidence="7 9" id="KW-0063">Aspartyl esterase</keyword>
<dbReference type="NCBIfam" id="TIGR01614">
    <property type="entry name" value="PME_inhib"/>
    <property type="match status" value="1"/>
</dbReference>
<dbReference type="UniPathway" id="UPA00545">
    <property type="reaction ID" value="UER00823"/>
</dbReference>
<dbReference type="FunFam" id="1.20.140.40:FF:000024">
    <property type="entry name" value="Pectinesterase"/>
    <property type="match status" value="1"/>
</dbReference>
<dbReference type="Proteomes" id="UP000257109">
    <property type="component" value="Unassembled WGS sequence"/>
</dbReference>
<keyword evidence="10" id="KW-1133">Transmembrane helix</keyword>
<reference evidence="12" key="1">
    <citation type="submission" date="2018-05" db="EMBL/GenBank/DDBJ databases">
        <title>Draft genome of Mucuna pruriens seed.</title>
        <authorList>
            <person name="Nnadi N.E."/>
            <person name="Vos R."/>
            <person name="Hasami M.H."/>
            <person name="Devisetty U.K."/>
            <person name="Aguiy J.C."/>
        </authorList>
    </citation>
    <scope>NUCLEOTIDE SEQUENCE [LARGE SCALE GENOMIC DNA]</scope>
    <source>
        <strain evidence="12">JCA_2017</strain>
    </source>
</reference>
<dbReference type="EC" id="3.1.1.11" evidence="9"/>
<dbReference type="Pfam" id="PF01095">
    <property type="entry name" value="Pectinesterase"/>
    <property type="match status" value="1"/>
</dbReference>
<comment type="similarity">
    <text evidence="4">In the C-terminal section; belongs to the pectinesterase family.</text>
</comment>
<organism evidence="12 13">
    <name type="scientific">Mucuna pruriens</name>
    <name type="common">Velvet bean</name>
    <name type="synonym">Dolichos pruriens</name>
    <dbReference type="NCBI Taxonomy" id="157652"/>
    <lineage>
        <taxon>Eukaryota</taxon>
        <taxon>Viridiplantae</taxon>
        <taxon>Streptophyta</taxon>
        <taxon>Embryophyta</taxon>
        <taxon>Tracheophyta</taxon>
        <taxon>Spermatophyta</taxon>
        <taxon>Magnoliopsida</taxon>
        <taxon>eudicotyledons</taxon>
        <taxon>Gunneridae</taxon>
        <taxon>Pentapetalae</taxon>
        <taxon>rosids</taxon>
        <taxon>fabids</taxon>
        <taxon>Fabales</taxon>
        <taxon>Fabaceae</taxon>
        <taxon>Papilionoideae</taxon>
        <taxon>50 kb inversion clade</taxon>
        <taxon>NPAAA clade</taxon>
        <taxon>indigoferoid/millettioid clade</taxon>
        <taxon>Phaseoleae</taxon>
        <taxon>Mucuna</taxon>
    </lineage>
</organism>
<dbReference type="EMBL" id="QJKJ01010194">
    <property type="protein sequence ID" value="RDX74402.1"/>
    <property type="molecule type" value="Genomic_DNA"/>
</dbReference>
<comment type="caution">
    <text evidence="12">The sequence shown here is derived from an EMBL/GenBank/DDBJ whole genome shotgun (WGS) entry which is preliminary data.</text>
</comment>
<dbReference type="GO" id="GO:0045490">
    <property type="term" value="P:pectin catabolic process"/>
    <property type="evidence" value="ECO:0007669"/>
    <property type="project" value="UniProtKB-UniRule"/>
</dbReference>
<keyword evidence="5" id="KW-0134">Cell wall</keyword>
<dbReference type="Gene3D" id="1.20.140.40">
    <property type="entry name" value="Invertase/pectin methylesterase inhibitor family protein"/>
    <property type="match status" value="1"/>
</dbReference>
<dbReference type="SMART" id="SM00856">
    <property type="entry name" value="PMEI"/>
    <property type="match status" value="1"/>
</dbReference>
<evidence type="ECO:0000256" key="8">
    <source>
        <dbReference type="PROSITE-ProRule" id="PRU10040"/>
    </source>
</evidence>
<feature type="active site" evidence="8">
    <location>
        <position position="388"/>
    </location>
</feature>
<dbReference type="FunFam" id="2.160.20.10:FF:000001">
    <property type="entry name" value="Pectinesterase"/>
    <property type="match status" value="1"/>
</dbReference>
<evidence type="ECO:0000256" key="9">
    <source>
        <dbReference type="RuleBase" id="RU000589"/>
    </source>
</evidence>
<dbReference type="SUPFAM" id="SSF101148">
    <property type="entry name" value="Plant invertase/pectin methylesterase inhibitor"/>
    <property type="match status" value="1"/>
</dbReference>
<feature type="domain" description="Pectinesterase inhibitor" evidence="11">
    <location>
        <begin position="43"/>
        <end position="194"/>
    </location>
</feature>
<evidence type="ECO:0000256" key="5">
    <source>
        <dbReference type="ARBA" id="ARBA00022512"/>
    </source>
</evidence>
<dbReference type="PANTHER" id="PTHR31707">
    <property type="entry name" value="PECTINESTERASE"/>
    <property type="match status" value="1"/>
</dbReference>
<gene>
    <name evidence="12" type="primary">PME54</name>
    <name evidence="12" type="ORF">CR513_45858</name>
</gene>
<dbReference type="OrthoDB" id="2019149at2759"/>
<evidence type="ECO:0000256" key="1">
    <source>
        <dbReference type="ARBA" id="ARBA00004191"/>
    </source>
</evidence>
<comment type="catalytic activity">
    <reaction evidence="9">
        <text>[(1-&gt;4)-alpha-D-galacturonosyl methyl ester](n) + n H2O = [(1-&gt;4)-alpha-D-galacturonosyl](n) + n methanol + n H(+)</text>
        <dbReference type="Rhea" id="RHEA:22380"/>
        <dbReference type="Rhea" id="RHEA-COMP:14570"/>
        <dbReference type="Rhea" id="RHEA-COMP:14573"/>
        <dbReference type="ChEBI" id="CHEBI:15377"/>
        <dbReference type="ChEBI" id="CHEBI:15378"/>
        <dbReference type="ChEBI" id="CHEBI:17790"/>
        <dbReference type="ChEBI" id="CHEBI:140522"/>
        <dbReference type="ChEBI" id="CHEBI:140523"/>
        <dbReference type="EC" id="3.1.1.11"/>
    </reaction>
</comment>
<dbReference type="GO" id="GO:0030599">
    <property type="term" value="F:pectinesterase activity"/>
    <property type="evidence" value="ECO:0007669"/>
    <property type="project" value="UniProtKB-UniRule"/>
</dbReference>
<evidence type="ECO:0000259" key="11">
    <source>
        <dbReference type="SMART" id="SM00856"/>
    </source>
</evidence>
<keyword evidence="10" id="KW-0812">Transmembrane</keyword>
<comment type="similarity">
    <text evidence="3">In the N-terminal section; belongs to the PMEI family.</text>
</comment>
<dbReference type="InterPro" id="IPR011050">
    <property type="entry name" value="Pectin_lyase_fold/virulence"/>
</dbReference>
<proteinExistence type="inferred from homology"/>
<evidence type="ECO:0000256" key="2">
    <source>
        <dbReference type="ARBA" id="ARBA00005184"/>
    </source>
</evidence>
<evidence type="ECO:0000256" key="4">
    <source>
        <dbReference type="ARBA" id="ARBA00007786"/>
    </source>
</evidence>
<keyword evidence="13" id="KW-1185">Reference proteome</keyword>
<keyword evidence="6 9" id="KW-0378">Hydrolase</keyword>
<dbReference type="AlphaFoldDB" id="A0A371F7Y8"/>
<keyword evidence="5" id="KW-0964">Secreted</keyword>
<evidence type="ECO:0000256" key="10">
    <source>
        <dbReference type="SAM" id="Phobius"/>
    </source>
</evidence>
<dbReference type="CDD" id="cd15798">
    <property type="entry name" value="PMEI-like_3"/>
    <property type="match status" value="1"/>
</dbReference>
<dbReference type="SUPFAM" id="SSF51126">
    <property type="entry name" value="Pectin lyase-like"/>
    <property type="match status" value="1"/>
</dbReference>
<dbReference type="InterPro" id="IPR006501">
    <property type="entry name" value="Pectinesterase_inhib_dom"/>
</dbReference>
<dbReference type="GO" id="GO:0042545">
    <property type="term" value="P:cell wall modification"/>
    <property type="evidence" value="ECO:0007669"/>
    <property type="project" value="UniProtKB-UniRule"/>
</dbReference>
<evidence type="ECO:0000313" key="13">
    <source>
        <dbReference type="Proteomes" id="UP000257109"/>
    </source>
</evidence>
<sequence>MDKISHCGSFLNVGMRTQELAITFLVLGCTLTWISTCGAVVGGHLEHAHNECSLTKYPNLCAETLMEFGSGNQNGDNIVALVNKTIFETNLPSSYFAEFKTQDAQLVHSVVADYCEELMSMSVKRLDQSLAEMKSPQRNNNDIQTWLSASLTFQQSCKDYVHAHTSILSADDLMQRMSNKMDYLSQLGSNSLALVNQMSTKTSHKIGANKNEQEFPEWVSSKGRKLLQGATIKANAIVAQDGSGNYRTVSEAIEAASGTRFVIYVKKGVYKEKIRTNKDGITLIGDGKYSTLIVGDASVAKGATLPDSATFITPTLVHFPAITGDGFIARDIGFQNNAGPQGQQAVALNIASDRSVLYRCSIAGYQDTLYAHALRQFYRECDIYGTVDFIFGNAAAVFQSCSLVLRRPSGGGYNAVLANGRTDPGQNTGFSVHKCSIAPSADFSAVKHSYGSFLGRPWKEYSRAVVMESSIDDAIAARGWIEWPGYGSSVLRSLYFAEYGNEGSGAGTNKRVQWPGFRVVGAQEAVKFTVANFIAGNSWIPSTGVSFISGLN</sequence>
<dbReference type="InterPro" id="IPR033131">
    <property type="entry name" value="Pectinesterase_Asp_AS"/>
</dbReference>
<dbReference type="InterPro" id="IPR000070">
    <property type="entry name" value="Pectinesterase_cat"/>
</dbReference>
<evidence type="ECO:0000256" key="6">
    <source>
        <dbReference type="ARBA" id="ARBA00022801"/>
    </source>
</evidence>
<comment type="pathway">
    <text evidence="2 9">Glycan metabolism; pectin degradation; 2-dehydro-3-deoxy-D-gluconate from pectin: step 1/5.</text>
</comment>
<feature type="non-terminal residue" evidence="12">
    <location>
        <position position="1"/>
    </location>
</feature>
<keyword evidence="10" id="KW-0472">Membrane</keyword>
<comment type="subcellular location">
    <subcellularLocation>
        <location evidence="1">Secreted</location>
        <location evidence="1">Cell wall</location>
    </subcellularLocation>
</comment>
<protein>
    <recommendedName>
        <fullName evidence="9">Pectinesterase</fullName>
        <ecNumber evidence="9">3.1.1.11</ecNumber>
    </recommendedName>
</protein>
<name>A0A371F7Y8_MUCPR</name>
<dbReference type="InterPro" id="IPR035513">
    <property type="entry name" value="Invertase/methylesterase_inhib"/>
</dbReference>
<evidence type="ECO:0000256" key="3">
    <source>
        <dbReference type="ARBA" id="ARBA00006027"/>
    </source>
</evidence>
<dbReference type="Gene3D" id="2.160.20.10">
    <property type="entry name" value="Single-stranded right-handed beta-helix, Pectin lyase-like"/>
    <property type="match status" value="1"/>
</dbReference>
<dbReference type="STRING" id="157652.A0A371F7Y8"/>
<feature type="transmembrane region" description="Helical" evidence="10">
    <location>
        <begin position="20"/>
        <end position="45"/>
    </location>
</feature>
<accession>A0A371F7Y8</accession>
<dbReference type="PROSITE" id="PS00503">
    <property type="entry name" value="PECTINESTERASE_2"/>
    <property type="match status" value="1"/>
</dbReference>
<dbReference type="GO" id="GO:0004857">
    <property type="term" value="F:enzyme inhibitor activity"/>
    <property type="evidence" value="ECO:0007669"/>
    <property type="project" value="InterPro"/>
</dbReference>